<protein>
    <recommendedName>
        <fullName evidence="1">Acyl-CoA dehydrogenase/oxidase N-terminal domain-containing protein</fullName>
    </recommendedName>
</protein>
<keyword evidence="3" id="KW-1185">Reference proteome</keyword>
<dbReference type="EMBL" id="JARQZJ010000084">
    <property type="protein sequence ID" value="KAK9882824.1"/>
    <property type="molecule type" value="Genomic_DNA"/>
</dbReference>
<evidence type="ECO:0000259" key="1">
    <source>
        <dbReference type="Pfam" id="PF02771"/>
    </source>
</evidence>
<organism evidence="2 3">
    <name type="scientific">Henosepilachna vigintioctopunctata</name>
    <dbReference type="NCBI Taxonomy" id="420089"/>
    <lineage>
        <taxon>Eukaryota</taxon>
        <taxon>Metazoa</taxon>
        <taxon>Ecdysozoa</taxon>
        <taxon>Arthropoda</taxon>
        <taxon>Hexapoda</taxon>
        <taxon>Insecta</taxon>
        <taxon>Pterygota</taxon>
        <taxon>Neoptera</taxon>
        <taxon>Endopterygota</taxon>
        <taxon>Coleoptera</taxon>
        <taxon>Polyphaga</taxon>
        <taxon>Cucujiformia</taxon>
        <taxon>Coccinelloidea</taxon>
        <taxon>Coccinellidae</taxon>
        <taxon>Epilachninae</taxon>
        <taxon>Epilachnini</taxon>
        <taxon>Henosepilachna</taxon>
    </lineage>
</organism>
<dbReference type="InterPro" id="IPR037069">
    <property type="entry name" value="AcylCoA_DH/ox_N_sf"/>
</dbReference>
<name>A0AAW1UTH4_9CUCU</name>
<feature type="domain" description="Acyl-CoA dehydrogenase/oxidase N-terminal" evidence="1">
    <location>
        <begin position="4"/>
        <end position="78"/>
    </location>
</feature>
<evidence type="ECO:0000313" key="2">
    <source>
        <dbReference type="EMBL" id="KAK9882824.1"/>
    </source>
</evidence>
<reference evidence="2 3" key="1">
    <citation type="submission" date="2023-03" db="EMBL/GenBank/DDBJ databases">
        <title>Genome insight into feeding habits of ladybird beetles.</title>
        <authorList>
            <person name="Li H.-S."/>
            <person name="Huang Y.-H."/>
            <person name="Pang H."/>
        </authorList>
    </citation>
    <scope>NUCLEOTIDE SEQUENCE [LARGE SCALE GENOMIC DNA]</scope>
    <source>
        <strain evidence="2">SYSU_2023b</strain>
        <tissue evidence="2">Whole body</tissue>
    </source>
</reference>
<gene>
    <name evidence="2" type="ORF">WA026_023437</name>
</gene>
<dbReference type="InterPro" id="IPR013786">
    <property type="entry name" value="AcylCoA_DH/ox_N"/>
</dbReference>
<dbReference type="Gene3D" id="1.10.540.10">
    <property type="entry name" value="Acyl-CoA dehydrogenase/oxidase, N-terminal domain"/>
    <property type="match status" value="1"/>
</dbReference>
<dbReference type="GO" id="GO:0050660">
    <property type="term" value="F:flavin adenine dinucleotide binding"/>
    <property type="evidence" value="ECO:0007669"/>
    <property type="project" value="InterPro"/>
</dbReference>
<dbReference type="InterPro" id="IPR009100">
    <property type="entry name" value="AcylCoA_DH/oxidase_NM_dom_sf"/>
</dbReference>
<dbReference type="PANTHER" id="PTHR43884:SF12">
    <property type="entry name" value="ISOVALERYL-COA DEHYDROGENASE, MITOCHONDRIAL-RELATED"/>
    <property type="match status" value="1"/>
</dbReference>
<comment type="caution">
    <text evidence="2">The sequence shown here is derived from an EMBL/GenBank/DDBJ whole genome shotgun (WGS) entry which is preliminary data.</text>
</comment>
<dbReference type="AlphaFoldDB" id="A0AAW1UTH4"/>
<proteinExistence type="predicted"/>
<dbReference type="PANTHER" id="PTHR43884">
    <property type="entry name" value="ACYL-COA DEHYDROGENASE"/>
    <property type="match status" value="1"/>
</dbReference>
<dbReference type="Pfam" id="PF02771">
    <property type="entry name" value="Acyl-CoA_dh_N"/>
    <property type="match status" value="1"/>
</dbReference>
<dbReference type="Proteomes" id="UP001431783">
    <property type="component" value="Unassembled WGS sequence"/>
</dbReference>
<sequence>MGHFQKAWSLGLVNGHIPEDIGGMDNNVFTGCLIAEELAYGCTGISTALEATGLGQAPVINAGNKEQKKKKKYLGRLLEEPLVAAYCVTGTRAGSDVAGIKTRAEKREMNGF</sequence>
<dbReference type="GO" id="GO:0003995">
    <property type="term" value="F:acyl-CoA dehydrogenase activity"/>
    <property type="evidence" value="ECO:0007669"/>
    <property type="project" value="UniProtKB-ARBA"/>
</dbReference>
<accession>A0AAW1UTH4</accession>
<evidence type="ECO:0000313" key="3">
    <source>
        <dbReference type="Proteomes" id="UP001431783"/>
    </source>
</evidence>
<dbReference type="SUPFAM" id="SSF56645">
    <property type="entry name" value="Acyl-CoA dehydrogenase NM domain-like"/>
    <property type="match status" value="1"/>
</dbReference>